<dbReference type="EMBL" id="SDPU01000018">
    <property type="protein sequence ID" value="RYU13429.1"/>
    <property type="molecule type" value="Genomic_DNA"/>
</dbReference>
<dbReference type="Proteomes" id="UP000291189">
    <property type="component" value="Unassembled WGS sequence"/>
</dbReference>
<evidence type="ECO:0000313" key="2">
    <source>
        <dbReference type="Proteomes" id="UP000291189"/>
    </source>
</evidence>
<dbReference type="SUPFAM" id="SSF48371">
    <property type="entry name" value="ARM repeat"/>
    <property type="match status" value="1"/>
</dbReference>
<sequence>MPGALPEPDKRDTPRDRLARLAAHLGEAEAARRCASLLAAATPPQERDDQATLRYLGGPSGDAVLAGSPSWRPYWSRVWAARGLLYVWHDEASAAVLDGLADQAWRVAEMCLKVSALRELPAGDDAVRLTGHELPRVRAAAVRALGAAGDVEHVAAVEDALTDEAEEVRRAAHRALEGMRSRLDL</sequence>
<accession>A0A4Q5J6N1</accession>
<name>A0A4Q5J6N1_9ACTN</name>
<gene>
    <name evidence="1" type="ORF">ETU37_06250</name>
</gene>
<proteinExistence type="predicted"/>
<comment type="caution">
    <text evidence="1">The sequence shown here is derived from an EMBL/GenBank/DDBJ whole genome shotgun (WGS) entry which is preliminary data.</text>
</comment>
<dbReference type="OrthoDB" id="3386844at2"/>
<dbReference type="AlphaFoldDB" id="A0A4Q5J6N1"/>
<reference evidence="1 2" key="1">
    <citation type="submission" date="2019-01" db="EMBL/GenBank/DDBJ databases">
        <title>Nocardioides guangzhouensis sp. nov., an actinobacterium isolated from soil.</title>
        <authorList>
            <person name="Fu Y."/>
            <person name="Cai Y."/>
            <person name="Lin Z."/>
            <person name="Chen P."/>
        </authorList>
    </citation>
    <scope>NUCLEOTIDE SEQUENCE [LARGE SCALE GENOMIC DNA]</scope>
    <source>
        <strain evidence="1 2">NBRC 105384</strain>
    </source>
</reference>
<dbReference type="InterPro" id="IPR011989">
    <property type="entry name" value="ARM-like"/>
</dbReference>
<evidence type="ECO:0000313" key="1">
    <source>
        <dbReference type="EMBL" id="RYU13429.1"/>
    </source>
</evidence>
<dbReference type="RefSeq" id="WP_129986390.1">
    <property type="nucleotide sequence ID" value="NZ_SDPU01000018.1"/>
</dbReference>
<keyword evidence="2" id="KW-1185">Reference proteome</keyword>
<dbReference type="InterPro" id="IPR016024">
    <property type="entry name" value="ARM-type_fold"/>
</dbReference>
<organism evidence="1 2">
    <name type="scientific">Nocardioides iriomotensis</name>
    <dbReference type="NCBI Taxonomy" id="715784"/>
    <lineage>
        <taxon>Bacteria</taxon>
        <taxon>Bacillati</taxon>
        <taxon>Actinomycetota</taxon>
        <taxon>Actinomycetes</taxon>
        <taxon>Propionibacteriales</taxon>
        <taxon>Nocardioidaceae</taxon>
        <taxon>Nocardioides</taxon>
    </lineage>
</organism>
<dbReference type="Gene3D" id="1.25.10.10">
    <property type="entry name" value="Leucine-rich Repeat Variant"/>
    <property type="match status" value="1"/>
</dbReference>
<dbReference type="Pfam" id="PF13646">
    <property type="entry name" value="HEAT_2"/>
    <property type="match status" value="1"/>
</dbReference>
<protein>
    <submittedName>
        <fullName evidence="1">HEAT repeat domain-containing protein</fullName>
    </submittedName>
</protein>